<sequence>MEIDILFQWSIWNIRNFLLYIHSDHEGLDSGV</sequence>
<evidence type="ECO:0000313" key="1">
    <source>
        <dbReference type="EMBL" id="SVC10943.1"/>
    </source>
</evidence>
<accession>A0A382JIF0</accession>
<reference evidence="1" key="1">
    <citation type="submission" date="2018-05" db="EMBL/GenBank/DDBJ databases">
        <authorList>
            <person name="Lanie J.A."/>
            <person name="Ng W.-L."/>
            <person name="Kazmierczak K.M."/>
            <person name="Andrzejewski T.M."/>
            <person name="Davidsen T.M."/>
            <person name="Wayne K.J."/>
            <person name="Tettelin H."/>
            <person name="Glass J.I."/>
            <person name="Rusch D."/>
            <person name="Podicherti R."/>
            <person name="Tsui H.-C.T."/>
            <person name="Winkler M.E."/>
        </authorList>
    </citation>
    <scope>NUCLEOTIDE SEQUENCE</scope>
</reference>
<dbReference type="EMBL" id="UINC01074082">
    <property type="protein sequence ID" value="SVC10943.1"/>
    <property type="molecule type" value="Genomic_DNA"/>
</dbReference>
<dbReference type="AlphaFoldDB" id="A0A382JIF0"/>
<feature type="non-terminal residue" evidence="1">
    <location>
        <position position="32"/>
    </location>
</feature>
<gene>
    <name evidence="1" type="ORF">METZ01_LOCUS263797</name>
</gene>
<proteinExistence type="predicted"/>
<organism evidence="1">
    <name type="scientific">marine metagenome</name>
    <dbReference type="NCBI Taxonomy" id="408172"/>
    <lineage>
        <taxon>unclassified sequences</taxon>
        <taxon>metagenomes</taxon>
        <taxon>ecological metagenomes</taxon>
    </lineage>
</organism>
<name>A0A382JIF0_9ZZZZ</name>
<protein>
    <submittedName>
        <fullName evidence="1">Uncharacterized protein</fullName>
    </submittedName>
</protein>